<dbReference type="EMBL" id="BLLB01000002">
    <property type="protein sequence ID" value="GFH01831.1"/>
    <property type="molecule type" value="Genomic_DNA"/>
</dbReference>
<sequence>MSESPTALRSPGSGSLTARVAAWTFANRFDEQLSLGFTGKAGTALALHADRLRSRRERQSIARSLHRAVVGAHDRRWWLSPRLPLHHHNIRNAEDTVRLIVDRLQSPSPVTAVGMARLRRVLTDGAGPFYLCGNGDLDGRLRAALSAL</sequence>
<dbReference type="Proteomes" id="UP000465304">
    <property type="component" value="Unassembled WGS sequence"/>
</dbReference>
<evidence type="ECO:0000313" key="1">
    <source>
        <dbReference type="EMBL" id="GFH01831.1"/>
    </source>
</evidence>
<organism evidence="1 2">
    <name type="scientific">Mycolicibacterium hippocampi</name>
    <dbReference type="NCBI Taxonomy" id="659824"/>
    <lineage>
        <taxon>Bacteria</taxon>
        <taxon>Bacillati</taxon>
        <taxon>Actinomycetota</taxon>
        <taxon>Actinomycetes</taxon>
        <taxon>Mycobacteriales</taxon>
        <taxon>Mycobacteriaceae</taxon>
        <taxon>Mycolicibacterium</taxon>
    </lineage>
</organism>
<comment type="caution">
    <text evidence="1">The sequence shown here is derived from an EMBL/GenBank/DDBJ whole genome shotgun (WGS) entry which is preliminary data.</text>
</comment>
<reference evidence="1 2" key="1">
    <citation type="journal article" date="2019" name="Emerg. Microbes Infect.">
        <title>Comprehensive subspecies identification of 175 nontuberculous mycobacteria species based on 7547 genomic profiles.</title>
        <authorList>
            <person name="Matsumoto Y."/>
            <person name="Kinjo T."/>
            <person name="Motooka D."/>
            <person name="Nabeya D."/>
            <person name="Jung N."/>
            <person name="Uechi K."/>
            <person name="Horii T."/>
            <person name="Iida T."/>
            <person name="Fujita J."/>
            <person name="Nakamura S."/>
        </authorList>
    </citation>
    <scope>NUCLEOTIDE SEQUENCE [LARGE SCALE GENOMIC DNA]</scope>
    <source>
        <strain evidence="1 2">JCM 30996</strain>
    </source>
</reference>
<accession>A0A7I9ZLB2</accession>
<name>A0A7I9ZLB2_9MYCO</name>
<proteinExistence type="predicted"/>
<gene>
    <name evidence="1" type="ORF">MHIP_23140</name>
</gene>
<dbReference type="AlphaFoldDB" id="A0A7I9ZLB2"/>
<keyword evidence="2" id="KW-1185">Reference proteome</keyword>
<dbReference type="RefSeq" id="WP_163888554.1">
    <property type="nucleotide sequence ID" value="NZ_BLLB01000002.1"/>
</dbReference>
<evidence type="ECO:0000313" key="2">
    <source>
        <dbReference type="Proteomes" id="UP000465304"/>
    </source>
</evidence>
<protein>
    <submittedName>
        <fullName evidence="1">Uncharacterized protein</fullName>
    </submittedName>
</protein>